<dbReference type="Proteomes" id="UP000318199">
    <property type="component" value="Unassembled WGS sequence"/>
</dbReference>
<dbReference type="GO" id="GO:0005829">
    <property type="term" value="C:cytosol"/>
    <property type="evidence" value="ECO:0007669"/>
    <property type="project" value="TreeGrafter"/>
</dbReference>
<evidence type="ECO:0000256" key="1">
    <source>
        <dbReference type="ARBA" id="ARBA00009437"/>
    </source>
</evidence>
<dbReference type="RefSeq" id="WP_145894632.1">
    <property type="nucleotide sequence ID" value="NZ_VOBQ01000015.1"/>
</dbReference>
<dbReference type="InterPro" id="IPR036388">
    <property type="entry name" value="WH-like_DNA-bd_sf"/>
</dbReference>
<keyword evidence="4" id="KW-0804">Transcription</keyword>
<dbReference type="InterPro" id="IPR000847">
    <property type="entry name" value="LysR_HTH_N"/>
</dbReference>
<evidence type="ECO:0000313" key="6">
    <source>
        <dbReference type="EMBL" id="TWO69373.1"/>
    </source>
</evidence>
<dbReference type="GO" id="GO:0003700">
    <property type="term" value="F:DNA-binding transcription factor activity"/>
    <property type="evidence" value="ECO:0007669"/>
    <property type="project" value="InterPro"/>
</dbReference>
<dbReference type="SUPFAM" id="SSF46785">
    <property type="entry name" value="Winged helix' DNA-binding domain"/>
    <property type="match status" value="1"/>
</dbReference>
<gene>
    <name evidence="6" type="ORF">FN976_18965</name>
</gene>
<sequence length="306" mass="33108">MDFKRMQHLVALADAGSFVRAAEAVHLSQPAFSRSIQAAEAELGMKLFGRGGGVELKCTPSGAFVIERARRVLQESRRMERDVALFREGMVGGLSMGVGPFVAASILPELLTQVHRRFPAVSVCAQVDNPVQLLEGVRREQHDFFVGDTREVPRDGIFHIRSVGRKRGRFYVRAGHPLLRQAEIRLADLAPFGIVCSRIPAAIRAALARAMGLPDGDSLPVVVECDDTHVLRRVALATDTAMIGNEGILATELSTGQMNVLEVSDFGPAYSDWGIVSLQGRSHSPLAQAVIDLLAALAEDEPEPGV</sequence>
<keyword evidence="2" id="KW-0805">Transcription regulation</keyword>
<dbReference type="PANTHER" id="PTHR30419">
    <property type="entry name" value="HTH-TYPE TRANSCRIPTIONAL REGULATOR YBHD"/>
    <property type="match status" value="1"/>
</dbReference>
<evidence type="ECO:0000256" key="2">
    <source>
        <dbReference type="ARBA" id="ARBA00023015"/>
    </source>
</evidence>
<name>A0A562ZLK8_9BURK</name>
<dbReference type="InterPro" id="IPR036390">
    <property type="entry name" value="WH_DNA-bd_sf"/>
</dbReference>
<dbReference type="PRINTS" id="PR00039">
    <property type="entry name" value="HTHLYSR"/>
</dbReference>
<comment type="similarity">
    <text evidence="1">Belongs to the LysR transcriptional regulatory family.</text>
</comment>
<feature type="domain" description="HTH lysR-type" evidence="5">
    <location>
        <begin position="1"/>
        <end position="59"/>
    </location>
</feature>
<dbReference type="AlphaFoldDB" id="A0A562ZLK8"/>
<evidence type="ECO:0000313" key="7">
    <source>
        <dbReference type="Proteomes" id="UP000318199"/>
    </source>
</evidence>
<keyword evidence="3" id="KW-0238">DNA-binding</keyword>
<proteinExistence type="inferred from homology"/>
<dbReference type="Pfam" id="PF03466">
    <property type="entry name" value="LysR_substrate"/>
    <property type="match status" value="1"/>
</dbReference>
<organism evidence="6 7">
    <name type="scientific">Caenimonas sedimenti</name>
    <dbReference type="NCBI Taxonomy" id="2596921"/>
    <lineage>
        <taxon>Bacteria</taxon>
        <taxon>Pseudomonadati</taxon>
        <taxon>Pseudomonadota</taxon>
        <taxon>Betaproteobacteria</taxon>
        <taxon>Burkholderiales</taxon>
        <taxon>Comamonadaceae</taxon>
        <taxon>Caenimonas</taxon>
    </lineage>
</organism>
<dbReference type="InterPro" id="IPR050950">
    <property type="entry name" value="HTH-type_LysR_regulators"/>
</dbReference>
<evidence type="ECO:0000259" key="5">
    <source>
        <dbReference type="PROSITE" id="PS50931"/>
    </source>
</evidence>
<dbReference type="InterPro" id="IPR005119">
    <property type="entry name" value="LysR_subst-bd"/>
</dbReference>
<accession>A0A562ZLK8</accession>
<dbReference type="EMBL" id="VOBQ01000015">
    <property type="protein sequence ID" value="TWO69373.1"/>
    <property type="molecule type" value="Genomic_DNA"/>
</dbReference>
<evidence type="ECO:0000256" key="4">
    <source>
        <dbReference type="ARBA" id="ARBA00023163"/>
    </source>
</evidence>
<evidence type="ECO:0000256" key="3">
    <source>
        <dbReference type="ARBA" id="ARBA00023125"/>
    </source>
</evidence>
<comment type="caution">
    <text evidence="6">The sequence shown here is derived from an EMBL/GenBank/DDBJ whole genome shotgun (WGS) entry which is preliminary data.</text>
</comment>
<dbReference type="OrthoDB" id="8673707at2"/>
<keyword evidence="7" id="KW-1185">Reference proteome</keyword>
<dbReference type="PANTHER" id="PTHR30419:SF30">
    <property type="entry name" value="LYSR FAMILY TRANSCRIPTIONAL REGULATOR"/>
    <property type="match status" value="1"/>
</dbReference>
<dbReference type="GO" id="GO:0003677">
    <property type="term" value="F:DNA binding"/>
    <property type="evidence" value="ECO:0007669"/>
    <property type="project" value="UniProtKB-KW"/>
</dbReference>
<dbReference type="SUPFAM" id="SSF53850">
    <property type="entry name" value="Periplasmic binding protein-like II"/>
    <property type="match status" value="1"/>
</dbReference>
<dbReference type="PROSITE" id="PS50931">
    <property type="entry name" value="HTH_LYSR"/>
    <property type="match status" value="1"/>
</dbReference>
<dbReference type="Pfam" id="PF00126">
    <property type="entry name" value="HTH_1"/>
    <property type="match status" value="1"/>
</dbReference>
<dbReference type="Gene3D" id="3.40.190.10">
    <property type="entry name" value="Periplasmic binding protein-like II"/>
    <property type="match status" value="2"/>
</dbReference>
<protein>
    <submittedName>
        <fullName evidence="6">LysR family transcriptional regulator</fullName>
    </submittedName>
</protein>
<dbReference type="Gene3D" id="1.10.10.10">
    <property type="entry name" value="Winged helix-like DNA-binding domain superfamily/Winged helix DNA-binding domain"/>
    <property type="match status" value="1"/>
</dbReference>
<reference evidence="6 7" key="1">
    <citation type="submission" date="2019-07" db="EMBL/GenBank/DDBJ databases">
        <title>Caenimonas sedimenti sp. nov., isolated from activated sludge.</title>
        <authorList>
            <person name="Xu J."/>
        </authorList>
    </citation>
    <scope>NUCLEOTIDE SEQUENCE [LARGE SCALE GENOMIC DNA]</scope>
    <source>
        <strain evidence="6 7">HX-9-20</strain>
    </source>
</reference>